<evidence type="ECO:0000313" key="4">
    <source>
        <dbReference type="Proteomes" id="UP000242610"/>
    </source>
</evidence>
<dbReference type="GO" id="GO:0016887">
    <property type="term" value="F:ATP hydrolysis activity"/>
    <property type="evidence" value="ECO:0007669"/>
    <property type="project" value="InterPro"/>
</dbReference>
<protein>
    <submittedName>
        <fullName evidence="3">KAP family P-loop domain-containing protein</fullName>
    </submittedName>
</protein>
<feature type="domain" description="ORC1/DEAH AAA+ ATPase" evidence="2">
    <location>
        <begin position="41"/>
        <end position="212"/>
    </location>
</feature>
<feature type="transmembrane region" description="Helical" evidence="1">
    <location>
        <begin position="97"/>
        <end position="119"/>
    </location>
</feature>
<dbReference type="Proteomes" id="UP000242610">
    <property type="component" value="Unassembled WGS sequence"/>
</dbReference>
<dbReference type="OrthoDB" id="2308880at2"/>
<dbReference type="RefSeq" id="WP_143249588.1">
    <property type="nucleotide sequence ID" value="NZ_FMBL01000001.1"/>
</dbReference>
<organism evidence="3 4">
    <name type="scientific">Bifidobacterium commune</name>
    <dbReference type="NCBI Taxonomy" id="1505727"/>
    <lineage>
        <taxon>Bacteria</taxon>
        <taxon>Bacillati</taxon>
        <taxon>Actinomycetota</taxon>
        <taxon>Actinomycetes</taxon>
        <taxon>Bifidobacteriales</taxon>
        <taxon>Bifidobacteriaceae</taxon>
        <taxon>Bifidobacterium</taxon>
    </lineage>
</organism>
<sequence length="667" mass="76549">MMRGSKKVAVEPESLCISDIDTSGQAEAFAKRIAGGHRTFFLQGSWGSGKTEYLEKVKKTNAMKNYRFIDLALWKPTNRNTLAQNLFSAIFPRFAKIIYGTGLVLLVFAVIGAILLALQGSVPVLKRLNPFTLPVTVISVVLTTLHGFLNSRWFDTDRFLLTVSIRSLTSLRRPKVLVIDDFDRLGEGLQKELYTLFNAVHGRTAIIFVGDQWNLKSLKDNYLGKIIDQKIMLPLPLQSGNVAQRIREAVAELLGKDVDLSSVETMFVYEHRTARDANRFLAYVEAEFIGQDKKDRVQHDQELFVIYLYLFHPSEYEKLYYDHWLPKKDSNATDPVTAGVFKNMKDTDSNEAKEETAKPLVEQYMDFIFQPRNTNPTDFSSNSSAYFINELANKHALLQLREAIDDEQILTKMFDTDDLTHSADYEEFLDYVDRMGDDEYFAVQSRMETNAISVMHSEVRHVPNRLVKLIFDKRLKQMTKRFTDSDFKQIQEMDAACMQAFESIFDEAERKIGITVSPAERMYCYRSCLNLYGTISSIDGGLALTTSAINECGVSRYFDAVAKRIVQHKDYGSRPYDAEALIVQLGFRFWLDGPINPTQHPDFQSKVESIEKLDPSEYRAFWKAYRIEPTKQNGKYLLQGGAALEFDYDTRPYDTHVLDRLIRERDE</sequence>
<gene>
    <name evidence="3" type="ORF">GA0061077_0573</name>
</gene>
<keyword evidence="1" id="KW-1133">Transmembrane helix</keyword>
<evidence type="ECO:0000259" key="2">
    <source>
        <dbReference type="Pfam" id="PF13401"/>
    </source>
</evidence>
<dbReference type="InterPro" id="IPR049945">
    <property type="entry name" value="AAA_22"/>
</dbReference>
<dbReference type="Pfam" id="PF13401">
    <property type="entry name" value="AAA_22"/>
    <property type="match status" value="1"/>
</dbReference>
<keyword evidence="1" id="KW-0472">Membrane</keyword>
<keyword evidence="4" id="KW-1185">Reference proteome</keyword>
<proteinExistence type="predicted"/>
<keyword evidence="1" id="KW-0812">Transmembrane</keyword>
<dbReference type="AlphaFoldDB" id="A0A1C4H3A4"/>
<dbReference type="Gene3D" id="3.40.50.300">
    <property type="entry name" value="P-loop containing nucleotide triphosphate hydrolases"/>
    <property type="match status" value="1"/>
</dbReference>
<reference evidence="4" key="1">
    <citation type="submission" date="2016-08" db="EMBL/GenBank/DDBJ databases">
        <authorList>
            <person name="Varghese N."/>
            <person name="Submissions Spin"/>
        </authorList>
    </citation>
    <scope>NUCLEOTIDE SEQUENCE [LARGE SCALE GENOMIC DNA]</scope>
    <source>
        <strain evidence="4">R-52791</strain>
    </source>
</reference>
<evidence type="ECO:0000313" key="3">
    <source>
        <dbReference type="EMBL" id="SCC79098.1"/>
    </source>
</evidence>
<dbReference type="EMBL" id="FMBL01000001">
    <property type="protein sequence ID" value="SCC79098.1"/>
    <property type="molecule type" value="Genomic_DNA"/>
</dbReference>
<dbReference type="InterPro" id="IPR027417">
    <property type="entry name" value="P-loop_NTPase"/>
</dbReference>
<accession>A0A1C4H3A4</accession>
<evidence type="ECO:0000256" key="1">
    <source>
        <dbReference type="SAM" id="Phobius"/>
    </source>
</evidence>
<dbReference type="SUPFAM" id="SSF52540">
    <property type="entry name" value="P-loop containing nucleoside triphosphate hydrolases"/>
    <property type="match status" value="1"/>
</dbReference>
<name>A0A1C4H3A4_9BIFI</name>